<comment type="caution">
    <text evidence="1">The sequence shown here is derived from an EMBL/GenBank/DDBJ whole genome shotgun (WGS) entry which is preliminary data.</text>
</comment>
<dbReference type="InterPro" id="IPR014729">
    <property type="entry name" value="Rossmann-like_a/b/a_fold"/>
</dbReference>
<protein>
    <recommendedName>
        <fullName evidence="3">7-cyano-7-deazaguanine synthase</fullName>
    </recommendedName>
</protein>
<sequence length="430" mass="45623">MTSFLLTTSETVAAAGGYDEIFLWSKSSALSTFRSPLDEHLGTFGIVRQENIDLVRLALGVFSADRSVRRAGGGSDWNARDIELTVEVGEPHAWAAHAPELASVIGFLSGDRWTFHFTQAELPSVALMELDEPTPDRTVLLSGGADSAAGALTAALRLPAGSTLQLVSQFSATSISPFQKDLVARIRTLAPGRTICHRQIALNRNAKRIDGTNFPLEASSRSRSLLFLALGLAAAQPSGGPLYIPENGFASLNPALGPERRGALSTHTTHPRFLVELQEALSKVGAHGLIENPFQALTKGEIFANVASLVGADEASAYLSASNSCAHTDARYSGVAPGSSCGVCFGCLVRRASFHASGIADTTEYLCADATGRVASFVAQKSIVEAMHDFVSQDPKPRMVMTMSLPDDYPPAAALDLCKRGVSEMRAFLS</sequence>
<gene>
    <name evidence="1" type="ORF">IPP00_07555</name>
</gene>
<evidence type="ECO:0008006" key="3">
    <source>
        <dbReference type="Google" id="ProtNLM"/>
    </source>
</evidence>
<proteinExistence type="predicted"/>
<dbReference type="EMBL" id="JADKGK010000015">
    <property type="protein sequence ID" value="MBL0003844.1"/>
    <property type="molecule type" value="Genomic_DNA"/>
</dbReference>
<reference evidence="1" key="1">
    <citation type="submission" date="2020-10" db="EMBL/GenBank/DDBJ databases">
        <title>Connecting structure to function with the recovery of over 1000 high-quality activated sludge metagenome-assembled genomes encoding full-length rRNA genes using long-read sequencing.</title>
        <authorList>
            <person name="Singleton C.M."/>
            <person name="Petriglieri F."/>
            <person name="Kristensen J.M."/>
            <person name="Kirkegaard R.H."/>
            <person name="Michaelsen T.Y."/>
            <person name="Andersen M.H."/>
            <person name="Karst S.M."/>
            <person name="Dueholm M.S."/>
            <person name="Nielsen P.H."/>
            <person name="Albertsen M."/>
        </authorList>
    </citation>
    <scope>NUCLEOTIDE SEQUENCE</scope>
    <source>
        <strain evidence="1">Ribe_18-Q3-R11-54_MAXAC.001</strain>
    </source>
</reference>
<evidence type="ECO:0000313" key="1">
    <source>
        <dbReference type="EMBL" id="MBL0003844.1"/>
    </source>
</evidence>
<organism evidence="1 2">
    <name type="scientific">Candidatus Phosphoribacter hodrii</name>
    <dbReference type="NCBI Taxonomy" id="2953743"/>
    <lineage>
        <taxon>Bacteria</taxon>
        <taxon>Bacillati</taxon>
        <taxon>Actinomycetota</taxon>
        <taxon>Actinomycetes</taxon>
        <taxon>Micrococcales</taxon>
        <taxon>Dermatophilaceae</taxon>
        <taxon>Candidatus Phosphoribacter</taxon>
    </lineage>
</organism>
<dbReference type="Proteomes" id="UP000886632">
    <property type="component" value="Unassembled WGS sequence"/>
</dbReference>
<name>A0A9D7T715_9MICO</name>
<accession>A0A9D7T715</accession>
<dbReference type="Gene3D" id="3.40.50.620">
    <property type="entry name" value="HUPs"/>
    <property type="match status" value="1"/>
</dbReference>
<dbReference type="AlphaFoldDB" id="A0A9D7T715"/>
<evidence type="ECO:0000313" key="2">
    <source>
        <dbReference type="Proteomes" id="UP000886632"/>
    </source>
</evidence>